<evidence type="ECO:0008006" key="3">
    <source>
        <dbReference type="Google" id="ProtNLM"/>
    </source>
</evidence>
<protein>
    <recommendedName>
        <fullName evidence="3">DUF4025 domain-containing protein</fullName>
    </recommendedName>
</protein>
<sequence>MSDSLKLSGRQYKKEDEHGKDILSKGLAITHEQVSDVYTEGVIEGVIENENGENIALADIQQQDRRKKHD</sequence>
<evidence type="ECO:0000313" key="2">
    <source>
        <dbReference type="Proteomes" id="UP000823485"/>
    </source>
</evidence>
<keyword evidence="2" id="KW-1185">Reference proteome</keyword>
<organism evidence="1 2">
    <name type="scientific">Siminovitchia thermophila</name>
    <dbReference type="NCBI Taxonomy" id="1245522"/>
    <lineage>
        <taxon>Bacteria</taxon>
        <taxon>Bacillati</taxon>
        <taxon>Bacillota</taxon>
        <taxon>Bacilli</taxon>
        <taxon>Bacillales</taxon>
        <taxon>Bacillaceae</taxon>
        <taxon>Siminovitchia</taxon>
    </lineage>
</organism>
<dbReference type="Pfam" id="PF13217">
    <property type="entry name" value="DUF4025"/>
    <property type="match status" value="1"/>
</dbReference>
<name>A0ABS2RAF0_9BACI</name>
<comment type="caution">
    <text evidence="1">The sequence shown here is derived from an EMBL/GenBank/DDBJ whole genome shotgun (WGS) entry which is preliminary data.</text>
</comment>
<dbReference type="EMBL" id="JAFBFH010000030">
    <property type="protein sequence ID" value="MBM7716627.1"/>
    <property type="molecule type" value="Genomic_DNA"/>
</dbReference>
<dbReference type="InterPro" id="IPR025100">
    <property type="entry name" value="DUF4025"/>
</dbReference>
<reference evidence="1 2" key="1">
    <citation type="submission" date="2021-01" db="EMBL/GenBank/DDBJ databases">
        <title>Genomic Encyclopedia of Type Strains, Phase IV (KMG-IV): sequencing the most valuable type-strain genomes for metagenomic binning, comparative biology and taxonomic classification.</title>
        <authorList>
            <person name="Goeker M."/>
        </authorList>
    </citation>
    <scope>NUCLEOTIDE SEQUENCE [LARGE SCALE GENOMIC DNA]</scope>
    <source>
        <strain evidence="1 2">DSM 105453</strain>
    </source>
</reference>
<accession>A0ABS2RAF0</accession>
<proteinExistence type="predicted"/>
<dbReference type="Proteomes" id="UP000823485">
    <property type="component" value="Unassembled WGS sequence"/>
</dbReference>
<evidence type="ECO:0000313" key="1">
    <source>
        <dbReference type="EMBL" id="MBM7716627.1"/>
    </source>
</evidence>
<dbReference type="RefSeq" id="WP_213089103.1">
    <property type="nucleotide sequence ID" value="NZ_JAFBFH010000030.1"/>
</dbReference>
<gene>
    <name evidence="1" type="ORF">JOC94_003648</name>
</gene>